<evidence type="ECO:0000256" key="3">
    <source>
        <dbReference type="PIRSR" id="PIRSR600183-50"/>
    </source>
</evidence>
<evidence type="ECO:0000259" key="6">
    <source>
        <dbReference type="Pfam" id="PF02784"/>
    </source>
</evidence>
<dbReference type="GO" id="GO:0009089">
    <property type="term" value="P:lysine biosynthetic process via diaminopimelate"/>
    <property type="evidence" value="ECO:0007669"/>
    <property type="project" value="TreeGrafter"/>
</dbReference>
<dbReference type="PRINTS" id="PR01182">
    <property type="entry name" value="ORNDCRBXLASE"/>
</dbReference>
<dbReference type="FunFam" id="3.20.20.10:FF:000008">
    <property type="entry name" value="Ornithine decarboxylase"/>
    <property type="match status" value="1"/>
</dbReference>
<feature type="active site" description="Proton donor" evidence="3">
    <location>
        <position position="351"/>
    </location>
</feature>
<dbReference type="InterPro" id="IPR000183">
    <property type="entry name" value="Orn/DAP/Arg_de-COase"/>
</dbReference>
<sequence>MSDTDRLEPASMARAFREARRRGMEVEPAVLFHDLGRMRARIGRIGAAFPPGALHAVAIKANPLVEVLRAAVDCGAGLEAASLEEVRLSLAAGCPPGRIVYDSPAKTRAEIAEALRLGVRLNADNLDELERIDALVRPEAAAGRIGLRINPQVGASSIALTSVADRRSKFGVPLEQADAVRAAFARYPWLAGLHVHVGSQGCAQAQLIDGIRRVEALRQEIRRARGSGAASVMDIGGGLPVAYRSTDRPPALEDYAAALRREVPTLFEGGTTLITEFGRWVQAGCGFAASRVEYVKKDSAGRTAILHLGADFLLRRAYHPDDWHHDFVALDPDAAAKEGPLSACTLGGPLCFGGDVLARDLALPDLSPGDLVLIRDTGAYTLSMWSRHCSRGIPAVLGVDGGEIRVLRERERPEDVVAFWSRGRGQP</sequence>
<dbReference type="InterPro" id="IPR029066">
    <property type="entry name" value="PLP-binding_barrel"/>
</dbReference>
<dbReference type="InterPro" id="IPR022644">
    <property type="entry name" value="De-COase2_N"/>
</dbReference>
<keyword evidence="2 3" id="KW-0663">Pyridoxal phosphate</keyword>
<dbReference type="GO" id="GO:0006596">
    <property type="term" value="P:polyamine biosynthetic process"/>
    <property type="evidence" value="ECO:0007669"/>
    <property type="project" value="InterPro"/>
</dbReference>
<name>A0A150PEX5_SORCE</name>
<comment type="caution">
    <text evidence="7">The sequence shown here is derived from an EMBL/GenBank/DDBJ whole genome shotgun (WGS) entry which is preliminary data.</text>
</comment>
<dbReference type="SUPFAM" id="SSF50621">
    <property type="entry name" value="Alanine racemase C-terminal domain-like"/>
    <property type="match status" value="1"/>
</dbReference>
<dbReference type="InterPro" id="IPR002433">
    <property type="entry name" value="Orn_de-COase"/>
</dbReference>
<dbReference type="Gene3D" id="2.40.37.10">
    <property type="entry name" value="Lyase, Ornithine Decarboxylase, Chain A, domain 1"/>
    <property type="match status" value="1"/>
</dbReference>
<dbReference type="Pfam" id="PF00278">
    <property type="entry name" value="Orn_DAP_Arg_deC"/>
    <property type="match status" value="1"/>
</dbReference>
<evidence type="ECO:0000313" key="8">
    <source>
        <dbReference type="Proteomes" id="UP000075604"/>
    </source>
</evidence>
<dbReference type="InterPro" id="IPR022643">
    <property type="entry name" value="De-COase2_C"/>
</dbReference>
<dbReference type="GO" id="GO:0008836">
    <property type="term" value="F:diaminopimelate decarboxylase activity"/>
    <property type="evidence" value="ECO:0007669"/>
    <property type="project" value="TreeGrafter"/>
</dbReference>
<comment type="cofactor">
    <cofactor evidence="1 3">
        <name>pyridoxal 5'-phosphate</name>
        <dbReference type="ChEBI" id="CHEBI:597326"/>
    </cofactor>
</comment>
<evidence type="ECO:0000259" key="5">
    <source>
        <dbReference type="Pfam" id="PF00278"/>
    </source>
</evidence>
<dbReference type="SUPFAM" id="SSF51419">
    <property type="entry name" value="PLP-binding barrel"/>
    <property type="match status" value="1"/>
</dbReference>
<organism evidence="7 8">
    <name type="scientific">Sorangium cellulosum</name>
    <name type="common">Polyangium cellulosum</name>
    <dbReference type="NCBI Taxonomy" id="56"/>
    <lineage>
        <taxon>Bacteria</taxon>
        <taxon>Pseudomonadati</taxon>
        <taxon>Myxococcota</taxon>
        <taxon>Polyangia</taxon>
        <taxon>Polyangiales</taxon>
        <taxon>Polyangiaceae</taxon>
        <taxon>Sorangium</taxon>
    </lineage>
</organism>
<dbReference type="Gene3D" id="3.20.20.10">
    <property type="entry name" value="Alanine racemase"/>
    <property type="match status" value="1"/>
</dbReference>
<accession>A0A150PEX5</accession>
<comment type="similarity">
    <text evidence="4">Belongs to the Orn/Lys/Arg decarboxylase class-II family.</text>
</comment>
<feature type="modified residue" description="N6-(pyridoxal phosphate)lysine" evidence="3">
    <location>
        <position position="60"/>
    </location>
</feature>
<evidence type="ECO:0000256" key="2">
    <source>
        <dbReference type="ARBA" id="ARBA00022898"/>
    </source>
</evidence>
<dbReference type="AlphaFoldDB" id="A0A150PEX5"/>
<dbReference type="EMBL" id="JELX01002806">
    <property type="protein sequence ID" value="KYF54226.1"/>
    <property type="molecule type" value="Genomic_DNA"/>
</dbReference>
<dbReference type="Proteomes" id="UP000075604">
    <property type="component" value="Unassembled WGS sequence"/>
</dbReference>
<dbReference type="InterPro" id="IPR009006">
    <property type="entry name" value="Ala_racemase/Decarboxylase_C"/>
</dbReference>
<evidence type="ECO:0000313" key="7">
    <source>
        <dbReference type="EMBL" id="KYF54226.1"/>
    </source>
</evidence>
<proteinExistence type="inferred from homology"/>
<dbReference type="PRINTS" id="PR01179">
    <property type="entry name" value="ODADCRBXLASE"/>
</dbReference>
<evidence type="ECO:0000256" key="4">
    <source>
        <dbReference type="RuleBase" id="RU003737"/>
    </source>
</evidence>
<dbReference type="Pfam" id="PF02784">
    <property type="entry name" value="Orn_Arg_deC_N"/>
    <property type="match status" value="1"/>
</dbReference>
<evidence type="ECO:0000256" key="1">
    <source>
        <dbReference type="ARBA" id="ARBA00001933"/>
    </source>
</evidence>
<dbReference type="PANTHER" id="PTHR43727">
    <property type="entry name" value="DIAMINOPIMELATE DECARBOXYLASE"/>
    <property type="match status" value="1"/>
</dbReference>
<gene>
    <name evidence="7" type="ORF">BE04_19735</name>
</gene>
<protein>
    <submittedName>
        <fullName evidence="7">Diaminopimelate decarboxylase</fullName>
    </submittedName>
</protein>
<feature type="domain" description="Orn/DAP/Arg decarboxylase 2 C-terminal" evidence="5">
    <location>
        <begin position="284"/>
        <end position="378"/>
    </location>
</feature>
<dbReference type="PANTHER" id="PTHR43727:SF3">
    <property type="entry name" value="GROUP IV DECARBOXYLASE"/>
    <property type="match status" value="1"/>
</dbReference>
<feature type="domain" description="Orn/DAP/Arg decarboxylase 2 N-terminal" evidence="6">
    <location>
        <begin position="37"/>
        <end position="282"/>
    </location>
</feature>
<reference evidence="7 8" key="1">
    <citation type="submission" date="2014-02" db="EMBL/GenBank/DDBJ databases">
        <title>The small core and large imbalanced accessory genome model reveals a collaborative survival strategy of Sorangium cellulosum strains in nature.</title>
        <authorList>
            <person name="Han K."/>
            <person name="Peng R."/>
            <person name="Blom J."/>
            <person name="Li Y.-Z."/>
        </authorList>
    </citation>
    <scope>NUCLEOTIDE SEQUENCE [LARGE SCALE GENOMIC DNA]</scope>
    <source>
        <strain evidence="7 8">So0157-18</strain>
    </source>
</reference>